<dbReference type="PANTHER" id="PTHR43081">
    <property type="entry name" value="ADENYLATE CYCLASE, TERMINAL-DIFFERENTIATION SPECIFIC-RELATED"/>
    <property type="match status" value="1"/>
</dbReference>
<evidence type="ECO:0000313" key="3">
    <source>
        <dbReference type="Proteomes" id="UP000190675"/>
    </source>
</evidence>
<dbReference type="Gene3D" id="1.25.40.10">
    <property type="entry name" value="Tetratricopeptide repeat domain"/>
    <property type="match status" value="1"/>
</dbReference>
<dbReference type="Proteomes" id="UP000190675">
    <property type="component" value="Chromosome I"/>
</dbReference>
<dbReference type="Pfam" id="PF00211">
    <property type="entry name" value="Guanylate_cyc"/>
    <property type="match status" value="1"/>
</dbReference>
<dbReference type="CDD" id="cd07302">
    <property type="entry name" value="CHD"/>
    <property type="match status" value="1"/>
</dbReference>
<protein>
    <submittedName>
        <fullName evidence="2">TolB amino-terminal domain-containing protein</fullName>
    </submittedName>
</protein>
<dbReference type="InterPro" id="IPR029787">
    <property type="entry name" value="Nucleotide_cyclase"/>
</dbReference>
<dbReference type="SUPFAM" id="SSF55073">
    <property type="entry name" value="Nucleotide cyclase"/>
    <property type="match status" value="1"/>
</dbReference>
<dbReference type="OrthoDB" id="9807521at2"/>
<proteinExistence type="predicted"/>
<organism evidence="2 3">
    <name type="scientific">Bradyrhizobium erythrophlei</name>
    <dbReference type="NCBI Taxonomy" id="1437360"/>
    <lineage>
        <taxon>Bacteria</taxon>
        <taxon>Pseudomonadati</taxon>
        <taxon>Pseudomonadota</taxon>
        <taxon>Alphaproteobacteria</taxon>
        <taxon>Hyphomicrobiales</taxon>
        <taxon>Nitrobacteraceae</taxon>
        <taxon>Bradyrhizobium</taxon>
    </lineage>
</organism>
<dbReference type="RefSeq" id="WP_079564927.1">
    <property type="nucleotide sequence ID" value="NZ_LT670818.1"/>
</dbReference>
<sequence>MDVPGPERRLAAVLAADMVGYSRLMEVDETGTLARLKTHRIELIDPAIAKNHGRIIKTTGDGMLVEFRSVADAVLCAAEVQRRMARRNMDVSPARWIQFRIGINLGDVIVEDNDIFGDGVNVAARLEMLAEPGGICVSGAVRDQVGQRLDDVAFEDLGDQSVKNIARPIRVFRVRLDPDPKAAPEGAKNAAAATPISKKPSIAVLPLVNMSGDPEQEFFADGLTEDIITELSRFHDLLVISRNSTFVYKGKAVKVQEVAREFGVEYVLEGSVRKAGGRIRVTVQLIDAETDRHIWAERYDRDLEDIFAIQDEMTRAIVATLPGRLEAATHDRAKRKPTDNMAAYECVLAAKVLHHRSTQKDNDEAQRLLDRALALDPNYGHAHAWKACVLGQTWVYGWCADRDAALQRVAAELETALALDDNDADVHRILAALNLTRDDHDKAAYHQERALALNSNYDLVVVQQGELLTWLGRPEEGIDWIKKAMRVNPYHPERFWSHLGRACYCAEKYAEAVEAFSRITRPDYTHHAFLAATFAQLGNTVATAAHAAEVLKSEPKFSVAAYLATQHYKHAADRQRHEAGLLKAGLPA</sequence>
<dbReference type="GO" id="GO:0006171">
    <property type="term" value="P:cAMP biosynthetic process"/>
    <property type="evidence" value="ECO:0007669"/>
    <property type="project" value="TreeGrafter"/>
</dbReference>
<name>A0A1M5HMF8_9BRAD</name>
<dbReference type="InterPro" id="IPR011990">
    <property type="entry name" value="TPR-like_helical_dom_sf"/>
</dbReference>
<dbReference type="AlphaFoldDB" id="A0A1M5HMF8"/>
<dbReference type="SMART" id="SM00028">
    <property type="entry name" value="TPR"/>
    <property type="match status" value="4"/>
</dbReference>
<dbReference type="PROSITE" id="PS50125">
    <property type="entry name" value="GUANYLATE_CYCLASE_2"/>
    <property type="match status" value="1"/>
</dbReference>
<dbReference type="GO" id="GO:0035556">
    <property type="term" value="P:intracellular signal transduction"/>
    <property type="evidence" value="ECO:0007669"/>
    <property type="project" value="InterPro"/>
</dbReference>
<dbReference type="InterPro" id="IPR001054">
    <property type="entry name" value="A/G_cyclase"/>
</dbReference>
<dbReference type="InterPro" id="IPR019734">
    <property type="entry name" value="TPR_rpt"/>
</dbReference>
<evidence type="ECO:0000259" key="1">
    <source>
        <dbReference type="PROSITE" id="PS50125"/>
    </source>
</evidence>
<evidence type="ECO:0000313" key="2">
    <source>
        <dbReference type="EMBL" id="SHG17156.1"/>
    </source>
</evidence>
<dbReference type="Gene3D" id="3.40.50.10070">
    <property type="entry name" value="TolB, N-terminal domain"/>
    <property type="match status" value="1"/>
</dbReference>
<dbReference type="InterPro" id="IPR050697">
    <property type="entry name" value="Adenylyl/Guanylyl_Cyclase_3/4"/>
</dbReference>
<reference evidence="2 3" key="1">
    <citation type="submission" date="2016-11" db="EMBL/GenBank/DDBJ databases">
        <authorList>
            <person name="Jaros S."/>
            <person name="Januszkiewicz K."/>
            <person name="Wedrychowicz H."/>
        </authorList>
    </citation>
    <scope>NUCLEOTIDE SEQUENCE [LARGE SCALE GENOMIC DNA]</scope>
    <source>
        <strain evidence="2 3">GAS242</strain>
    </source>
</reference>
<feature type="domain" description="Guanylate cyclase" evidence="1">
    <location>
        <begin position="12"/>
        <end position="127"/>
    </location>
</feature>
<dbReference type="GO" id="GO:0004016">
    <property type="term" value="F:adenylate cyclase activity"/>
    <property type="evidence" value="ECO:0007669"/>
    <property type="project" value="UniProtKB-ARBA"/>
</dbReference>
<dbReference type="PANTHER" id="PTHR43081:SF19">
    <property type="entry name" value="PH-SENSITIVE ADENYLATE CYCLASE RV1264"/>
    <property type="match status" value="1"/>
</dbReference>
<gene>
    <name evidence="2" type="ORF">SAMN05444169_0918</name>
</gene>
<dbReference type="SUPFAM" id="SSF48452">
    <property type="entry name" value="TPR-like"/>
    <property type="match status" value="1"/>
</dbReference>
<dbReference type="Gene3D" id="3.30.70.1230">
    <property type="entry name" value="Nucleotide cyclase"/>
    <property type="match status" value="1"/>
</dbReference>
<dbReference type="EMBL" id="LT670818">
    <property type="protein sequence ID" value="SHG17156.1"/>
    <property type="molecule type" value="Genomic_DNA"/>
</dbReference>
<accession>A0A1M5HMF8</accession>